<name>A0AAX3AAD7_9RHOB</name>
<evidence type="ECO:0000313" key="15">
    <source>
        <dbReference type="Proteomes" id="UP000830781"/>
    </source>
</evidence>
<gene>
    <name evidence="14" type="primary">tcrY</name>
    <name evidence="14" type="ORF">DSM110277_01444</name>
</gene>
<evidence type="ECO:0000256" key="7">
    <source>
        <dbReference type="ARBA" id="ARBA00022777"/>
    </source>
</evidence>
<protein>
    <recommendedName>
        <fullName evidence="3">histidine kinase</fullName>
        <ecNumber evidence="3">2.7.13.3</ecNumber>
    </recommendedName>
</protein>
<dbReference type="EMBL" id="CP084959">
    <property type="protein sequence ID" value="UOA23032.1"/>
    <property type="molecule type" value="Genomic_DNA"/>
</dbReference>
<keyword evidence="7 14" id="KW-0418">Kinase</keyword>
<evidence type="ECO:0000256" key="5">
    <source>
        <dbReference type="ARBA" id="ARBA00022679"/>
    </source>
</evidence>
<evidence type="ECO:0000313" key="14">
    <source>
        <dbReference type="EMBL" id="UOA23032.1"/>
    </source>
</evidence>
<dbReference type="AlphaFoldDB" id="A0AAX3AAD7"/>
<dbReference type="Gene3D" id="6.10.340.10">
    <property type="match status" value="1"/>
</dbReference>
<dbReference type="InterPro" id="IPR003594">
    <property type="entry name" value="HATPase_dom"/>
</dbReference>
<keyword evidence="6 11" id="KW-0812">Transmembrane</keyword>
<comment type="subcellular location">
    <subcellularLocation>
        <location evidence="2">Membrane</location>
    </subcellularLocation>
</comment>
<dbReference type="InterPro" id="IPR005467">
    <property type="entry name" value="His_kinase_dom"/>
</dbReference>
<dbReference type="InterPro" id="IPR003661">
    <property type="entry name" value="HisK_dim/P_dom"/>
</dbReference>
<dbReference type="CDD" id="cd00082">
    <property type="entry name" value="HisKA"/>
    <property type="match status" value="1"/>
</dbReference>
<dbReference type="InterPro" id="IPR036097">
    <property type="entry name" value="HisK_dim/P_sf"/>
</dbReference>
<dbReference type="InterPro" id="IPR050428">
    <property type="entry name" value="TCS_sensor_his_kinase"/>
</dbReference>
<dbReference type="SUPFAM" id="SSF47384">
    <property type="entry name" value="Homodimeric domain of signal transducing histidine kinase"/>
    <property type="match status" value="1"/>
</dbReference>
<evidence type="ECO:0000259" key="13">
    <source>
        <dbReference type="PROSITE" id="PS50885"/>
    </source>
</evidence>
<keyword evidence="15" id="KW-1185">Reference proteome</keyword>
<keyword evidence="4" id="KW-0597">Phosphoprotein</keyword>
<feature type="domain" description="HAMP" evidence="13">
    <location>
        <begin position="178"/>
        <end position="232"/>
    </location>
</feature>
<keyword evidence="10 11" id="KW-0472">Membrane</keyword>
<accession>A0AAX3AAD7</accession>
<evidence type="ECO:0000256" key="8">
    <source>
        <dbReference type="ARBA" id="ARBA00022989"/>
    </source>
</evidence>
<evidence type="ECO:0000256" key="10">
    <source>
        <dbReference type="ARBA" id="ARBA00023136"/>
    </source>
</evidence>
<dbReference type="SUPFAM" id="SSF55874">
    <property type="entry name" value="ATPase domain of HSP90 chaperone/DNA topoisomerase II/histidine kinase"/>
    <property type="match status" value="1"/>
</dbReference>
<comment type="catalytic activity">
    <reaction evidence="1">
        <text>ATP + protein L-histidine = ADP + protein N-phospho-L-histidine.</text>
        <dbReference type="EC" id="2.7.13.3"/>
    </reaction>
</comment>
<dbReference type="Gene3D" id="3.30.565.10">
    <property type="entry name" value="Histidine kinase-like ATPase, C-terminal domain"/>
    <property type="match status" value="1"/>
</dbReference>
<evidence type="ECO:0000256" key="9">
    <source>
        <dbReference type="ARBA" id="ARBA00023012"/>
    </source>
</evidence>
<reference evidence="15" key="1">
    <citation type="journal article" date="2022" name="Microorganisms">
        <title>Beyond the ABCs#Discovery of Three New Plasmid Types in Rhodobacterales (RepQ, RepY, RepW).</title>
        <authorList>
            <person name="Freese H.M."/>
            <person name="Ringel V."/>
            <person name="Overmann J."/>
            <person name="Petersen J."/>
        </authorList>
    </citation>
    <scope>NUCLEOTIDE SEQUENCE [LARGE SCALE GENOMIC DNA]</scope>
    <source>
        <strain evidence="15">DSM 110277</strain>
    </source>
</reference>
<dbReference type="InterPro" id="IPR004358">
    <property type="entry name" value="Sig_transdc_His_kin-like_C"/>
</dbReference>
<dbReference type="PROSITE" id="PS50885">
    <property type="entry name" value="HAMP"/>
    <property type="match status" value="1"/>
</dbReference>
<dbReference type="GO" id="GO:0005886">
    <property type="term" value="C:plasma membrane"/>
    <property type="evidence" value="ECO:0007669"/>
    <property type="project" value="TreeGrafter"/>
</dbReference>
<dbReference type="PROSITE" id="PS50109">
    <property type="entry name" value="HIS_KIN"/>
    <property type="match status" value="1"/>
</dbReference>
<evidence type="ECO:0000256" key="1">
    <source>
        <dbReference type="ARBA" id="ARBA00000085"/>
    </source>
</evidence>
<dbReference type="PRINTS" id="PR00344">
    <property type="entry name" value="BCTRLSENSOR"/>
</dbReference>
<evidence type="ECO:0000256" key="4">
    <source>
        <dbReference type="ARBA" id="ARBA00022553"/>
    </source>
</evidence>
<organism evidence="14 15">
    <name type="scientific">Sulfitobacter pontiacus</name>
    <dbReference type="NCBI Taxonomy" id="60137"/>
    <lineage>
        <taxon>Bacteria</taxon>
        <taxon>Pseudomonadati</taxon>
        <taxon>Pseudomonadota</taxon>
        <taxon>Alphaproteobacteria</taxon>
        <taxon>Rhodobacterales</taxon>
        <taxon>Roseobacteraceae</taxon>
        <taxon>Sulfitobacter</taxon>
    </lineage>
</organism>
<feature type="transmembrane region" description="Helical" evidence="11">
    <location>
        <begin position="153"/>
        <end position="176"/>
    </location>
</feature>
<keyword evidence="5 14" id="KW-0808">Transferase</keyword>
<dbReference type="PANTHER" id="PTHR45436">
    <property type="entry name" value="SENSOR HISTIDINE KINASE YKOH"/>
    <property type="match status" value="1"/>
</dbReference>
<dbReference type="GO" id="GO:0000155">
    <property type="term" value="F:phosphorelay sensor kinase activity"/>
    <property type="evidence" value="ECO:0007669"/>
    <property type="project" value="InterPro"/>
</dbReference>
<dbReference type="InterPro" id="IPR003660">
    <property type="entry name" value="HAMP_dom"/>
</dbReference>
<dbReference type="InterPro" id="IPR036890">
    <property type="entry name" value="HATPase_C_sf"/>
</dbReference>
<evidence type="ECO:0000256" key="6">
    <source>
        <dbReference type="ARBA" id="ARBA00022692"/>
    </source>
</evidence>
<dbReference type="SMART" id="SM00388">
    <property type="entry name" value="HisKA"/>
    <property type="match status" value="1"/>
</dbReference>
<keyword evidence="8 11" id="KW-1133">Transmembrane helix</keyword>
<dbReference type="SMART" id="SM00387">
    <property type="entry name" value="HATPase_c"/>
    <property type="match status" value="1"/>
</dbReference>
<dbReference type="Pfam" id="PF00512">
    <property type="entry name" value="HisKA"/>
    <property type="match status" value="1"/>
</dbReference>
<sequence>MTSFLESSRTLFRSTPLRLALALVVLFAFVSLLSLGASYLVIRDSFNKSMEADLRQELAGFQAASSSSAVARLIAAEAAVTDPERRILSYVTADGKYSGNVRVSRSNEGFRILSLPDEHELSEGPYLALTSNLYGGQLTVANSRSQIEDLGELFLNILFLSVLPTTVIALTAGLLISRRSGRRIDAIGEALKQLTAGDLSARVRTMVGREDDLSSIAGLVDSMAAAQQSSVNALRQVSADIAHDLKTPIQRVAVLLNKAREMPDLPEKLEPILNDAGQETASIVATFQSLLQISQIEGGSPKSRFQPVDLGVLAATFVEVYEPAAEETNHRIEAVLPNGGTAMISGEKGLLGQVLANLIENALRHTPAGASIKVAVRTQADKVCLEVSDTGPGVPANERQNVLRRLYRLETSRTTPGNGLGLSLVAAIVDMHDGEIELSDNKPGLRVVMTFEKDSSDG</sequence>
<dbReference type="Pfam" id="PF02518">
    <property type="entry name" value="HATPase_c"/>
    <property type="match status" value="1"/>
</dbReference>
<evidence type="ECO:0000256" key="3">
    <source>
        <dbReference type="ARBA" id="ARBA00012438"/>
    </source>
</evidence>
<dbReference type="Proteomes" id="UP000830781">
    <property type="component" value="Chromosome"/>
</dbReference>
<feature type="domain" description="Histidine kinase" evidence="12">
    <location>
        <begin position="240"/>
        <end position="455"/>
    </location>
</feature>
<feature type="transmembrane region" description="Helical" evidence="11">
    <location>
        <begin position="20"/>
        <end position="42"/>
    </location>
</feature>
<dbReference type="PANTHER" id="PTHR45436:SF8">
    <property type="entry name" value="HISTIDINE KINASE"/>
    <property type="match status" value="1"/>
</dbReference>
<proteinExistence type="predicted"/>
<dbReference type="CDD" id="cd00075">
    <property type="entry name" value="HATPase"/>
    <property type="match status" value="1"/>
</dbReference>
<evidence type="ECO:0000256" key="11">
    <source>
        <dbReference type="SAM" id="Phobius"/>
    </source>
</evidence>
<dbReference type="EC" id="2.7.13.3" evidence="3"/>
<keyword evidence="9" id="KW-0902">Two-component regulatory system</keyword>
<evidence type="ECO:0000256" key="2">
    <source>
        <dbReference type="ARBA" id="ARBA00004370"/>
    </source>
</evidence>
<evidence type="ECO:0000259" key="12">
    <source>
        <dbReference type="PROSITE" id="PS50109"/>
    </source>
</evidence>